<dbReference type="InterPro" id="IPR023352">
    <property type="entry name" value="MAPEG-like_dom_sf"/>
</dbReference>
<feature type="transmembrane region" description="Helical" evidence="5">
    <location>
        <begin position="99"/>
        <end position="124"/>
    </location>
</feature>
<gene>
    <name evidence="6" type="ORF">GCM10009098_13530</name>
</gene>
<evidence type="ECO:0000256" key="3">
    <source>
        <dbReference type="ARBA" id="ARBA00022989"/>
    </source>
</evidence>
<keyword evidence="3 5" id="KW-1133">Transmembrane helix</keyword>
<dbReference type="PANTHER" id="PTHR35814:SF1">
    <property type="entry name" value="GLUTATHIONE S-TRANSFERASE-RELATED"/>
    <property type="match status" value="1"/>
</dbReference>
<dbReference type="PANTHER" id="PTHR35814">
    <property type="match status" value="1"/>
</dbReference>
<keyword evidence="4 5" id="KW-0472">Membrane</keyword>
<reference evidence="7" key="1">
    <citation type="journal article" date="2019" name="Int. J. Syst. Evol. Microbiol.">
        <title>The Global Catalogue of Microorganisms (GCM) 10K type strain sequencing project: providing services to taxonomists for standard genome sequencing and annotation.</title>
        <authorList>
            <consortium name="The Broad Institute Genomics Platform"/>
            <consortium name="The Broad Institute Genome Sequencing Center for Infectious Disease"/>
            <person name="Wu L."/>
            <person name="Ma J."/>
        </authorList>
    </citation>
    <scope>NUCLEOTIDE SEQUENCE [LARGE SCALE GENOMIC DNA]</scope>
    <source>
        <strain evidence="7">JCM 14331</strain>
    </source>
</reference>
<evidence type="ECO:0000256" key="4">
    <source>
        <dbReference type="ARBA" id="ARBA00023136"/>
    </source>
</evidence>
<keyword evidence="7" id="KW-1185">Reference proteome</keyword>
<protein>
    <submittedName>
        <fullName evidence="6">MAPEG family protein</fullName>
    </submittedName>
</protein>
<feature type="transmembrane region" description="Helical" evidence="5">
    <location>
        <begin position="6"/>
        <end position="23"/>
    </location>
</feature>
<comment type="caution">
    <text evidence="6">The sequence shown here is derived from an EMBL/GenBank/DDBJ whole genome shotgun (WGS) entry which is preliminary data.</text>
</comment>
<feature type="transmembrane region" description="Helical" evidence="5">
    <location>
        <begin position="70"/>
        <end position="87"/>
    </location>
</feature>
<proteinExistence type="predicted"/>
<organism evidence="6 7">
    <name type="scientific">Rheinheimera aquimaris</name>
    <dbReference type="NCBI Taxonomy" id="412437"/>
    <lineage>
        <taxon>Bacteria</taxon>
        <taxon>Pseudomonadati</taxon>
        <taxon>Pseudomonadota</taxon>
        <taxon>Gammaproteobacteria</taxon>
        <taxon>Chromatiales</taxon>
        <taxon>Chromatiaceae</taxon>
        <taxon>Rheinheimera</taxon>
    </lineage>
</organism>
<evidence type="ECO:0000313" key="7">
    <source>
        <dbReference type="Proteomes" id="UP001501169"/>
    </source>
</evidence>
<name>A0ABP3NLQ9_9GAMM</name>
<comment type="subcellular location">
    <subcellularLocation>
        <location evidence="1">Membrane</location>
    </subcellularLocation>
</comment>
<dbReference type="SUPFAM" id="SSF161084">
    <property type="entry name" value="MAPEG domain-like"/>
    <property type="match status" value="1"/>
</dbReference>
<dbReference type="Proteomes" id="UP001501169">
    <property type="component" value="Unassembled WGS sequence"/>
</dbReference>
<dbReference type="Gene3D" id="1.20.120.550">
    <property type="entry name" value="Membrane associated eicosanoid/glutathione metabolism-like domain"/>
    <property type="match status" value="1"/>
</dbReference>
<evidence type="ECO:0000313" key="6">
    <source>
        <dbReference type="EMBL" id="GAA0547247.1"/>
    </source>
</evidence>
<evidence type="ECO:0000256" key="2">
    <source>
        <dbReference type="ARBA" id="ARBA00022692"/>
    </source>
</evidence>
<dbReference type="RefSeq" id="WP_226766337.1">
    <property type="nucleotide sequence ID" value="NZ_BAAAEO010000002.1"/>
</dbReference>
<sequence>MTTALYAALLALFYIVMSFKVVGKRRKYQVGIGSNGEMALERAIRVHGNFAEYAPFALLLMFLAEYSGLAPLYIHILGVALIIGRLSHAWGVRQMKEPLGFRVFGMILTFSVMLLSAIAIIVLYCSRLLLW</sequence>
<evidence type="ECO:0000256" key="5">
    <source>
        <dbReference type="SAM" id="Phobius"/>
    </source>
</evidence>
<dbReference type="Pfam" id="PF01124">
    <property type="entry name" value="MAPEG"/>
    <property type="match status" value="1"/>
</dbReference>
<dbReference type="InterPro" id="IPR001129">
    <property type="entry name" value="Membr-assoc_MAPEG"/>
</dbReference>
<dbReference type="EMBL" id="BAAAEO010000002">
    <property type="protein sequence ID" value="GAA0547247.1"/>
    <property type="molecule type" value="Genomic_DNA"/>
</dbReference>
<accession>A0ABP3NLQ9</accession>
<evidence type="ECO:0000256" key="1">
    <source>
        <dbReference type="ARBA" id="ARBA00004370"/>
    </source>
</evidence>
<keyword evidence="2 5" id="KW-0812">Transmembrane</keyword>